<dbReference type="AlphaFoldDB" id="A0A1F7YFN6"/>
<comment type="caution">
    <text evidence="2">The sequence shown here is derived from an EMBL/GenBank/DDBJ whole genome shotgun (WGS) entry which is preliminary data.</text>
</comment>
<dbReference type="Proteomes" id="UP000178851">
    <property type="component" value="Unassembled WGS sequence"/>
</dbReference>
<sequence length="201" mass="23433">MSYGTERVLVLAREKIFTPNSWRGVNSDREHIQKVILLTQSDAEFKERDSVEEDPSMKQIIPYLVFRYKDRYFLMQRSGEGKERRLHNKFSLGIGGHIREEDVGSENVFKWAEREFHEEVSYPGKFTTEILGLLNDDETDKVGNVHLGILILVEGDSPEIKIRDEHKSGQLLPLNGIGEHREEMESWSKFVYDYLVDQAMK</sequence>
<dbReference type="EMBL" id="MGGI01000016">
    <property type="protein sequence ID" value="OGM26137.1"/>
    <property type="molecule type" value="Genomic_DNA"/>
</dbReference>
<evidence type="ECO:0000313" key="3">
    <source>
        <dbReference type="Proteomes" id="UP000178851"/>
    </source>
</evidence>
<evidence type="ECO:0000259" key="1">
    <source>
        <dbReference type="PROSITE" id="PS51462"/>
    </source>
</evidence>
<feature type="domain" description="Nudix hydrolase" evidence="1">
    <location>
        <begin position="56"/>
        <end position="197"/>
    </location>
</feature>
<reference evidence="2 3" key="1">
    <citation type="journal article" date="2016" name="Nat. Commun.">
        <title>Thousands of microbial genomes shed light on interconnected biogeochemical processes in an aquifer system.</title>
        <authorList>
            <person name="Anantharaman K."/>
            <person name="Brown C.T."/>
            <person name="Hug L.A."/>
            <person name="Sharon I."/>
            <person name="Castelle C.J."/>
            <person name="Probst A.J."/>
            <person name="Thomas B.C."/>
            <person name="Singh A."/>
            <person name="Wilkins M.J."/>
            <person name="Karaoz U."/>
            <person name="Brodie E.L."/>
            <person name="Williams K.H."/>
            <person name="Hubbard S.S."/>
            <person name="Banfield J.F."/>
        </authorList>
    </citation>
    <scope>NUCLEOTIDE SEQUENCE [LARGE SCALE GENOMIC DNA]</scope>
</reference>
<evidence type="ECO:0000313" key="2">
    <source>
        <dbReference type="EMBL" id="OGM26137.1"/>
    </source>
</evidence>
<dbReference type="InterPro" id="IPR000086">
    <property type="entry name" value="NUDIX_hydrolase_dom"/>
</dbReference>
<dbReference type="Gene3D" id="3.90.79.10">
    <property type="entry name" value="Nucleoside Triphosphate Pyrophosphohydrolase"/>
    <property type="match status" value="1"/>
</dbReference>
<dbReference type="InterPro" id="IPR015797">
    <property type="entry name" value="NUDIX_hydrolase-like_dom_sf"/>
</dbReference>
<dbReference type="SUPFAM" id="SSF55811">
    <property type="entry name" value="Nudix"/>
    <property type="match status" value="1"/>
</dbReference>
<proteinExistence type="predicted"/>
<protein>
    <recommendedName>
        <fullName evidence="1">Nudix hydrolase domain-containing protein</fullName>
    </recommendedName>
</protein>
<name>A0A1F7YFN6_9BACT</name>
<dbReference type="PROSITE" id="PS51462">
    <property type="entry name" value="NUDIX"/>
    <property type="match status" value="1"/>
</dbReference>
<organism evidence="2 3">
    <name type="scientific">Candidatus Woesebacteria bacterium RIFCSPHIGHO2_01_FULL_39_28</name>
    <dbReference type="NCBI Taxonomy" id="1802496"/>
    <lineage>
        <taxon>Bacteria</taxon>
        <taxon>Candidatus Woeseibacteriota</taxon>
    </lineage>
</organism>
<accession>A0A1F7YFN6</accession>
<gene>
    <name evidence="2" type="ORF">A2627_03790</name>
</gene>